<reference evidence="1" key="1">
    <citation type="submission" date="2022-04" db="EMBL/GenBank/DDBJ databases">
        <title>Genome of the entomopathogenic fungus Entomophthora muscae.</title>
        <authorList>
            <person name="Elya C."/>
            <person name="Lovett B.R."/>
            <person name="Lee E."/>
            <person name="Macias A.M."/>
            <person name="Hajek A.E."/>
            <person name="De Bivort B.L."/>
            <person name="Kasson M.T."/>
            <person name="De Fine Licht H.H."/>
            <person name="Stajich J.E."/>
        </authorList>
    </citation>
    <scope>NUCLEOTIDE SEQUENCE</scope>
    <source>
        <strain evidence="1">Berkeley</strain>
    </source>
</reference>
<dbReference type="EC" id="1.3.-.-" evidence="1"/>
<protein>
    <submittedName>
        <fullName evidence="1">Dihydroorotate dehydrogenase (Quinone), mitochondrial</fullName>
        <ecNumber evidence="1">1.3.-.-</ecNumber>
    </submittedName>
</protein>
<proteinExistence type="predicted"/>
<dbReference type="EMBL" id="QTSX02003583">
    <property type="protein sequence ID" value="KAJ9070261.1"/>
    <property type="molecule type" value="Genomic_DNA"/>
</dbReference>
<sequence length="474" mass="52304">MRASLLQSSCNASAWLRCSSKLRSILNPKAQLSASLCHSSNALTKTRPFFSRSREPLSFYEKFRDSAILIAGATGLTLGVVYYYDSRSALHTHLVNPLMRYFMDPETAHRVSILASKYGLAPKEVNNIDPKCLETEIWGRKLSNPVGLAAGYDKHADAIDPMFDLGFGLVEVGSVTPKPQDGNPLPRYFRLPEDNAVINRYGFNSDGHEAVEIRLKNRLWKHIKRMNWENASKVKDYEINWPSTKSCQYGRLLGINLGKNKASAMDSAQDYTDGVLTLGPYADYLVINISSPNTPGLRELQKVDYFKSLISEVQQARDLLPMPRPPLLVKIAPDVTDSELKDIATVALDLKLDGVIVSNTTLQRPSTLKSGKTIPKTVAEAGGLSGQPLKPFALATVSKLYKLTEGRLPIVGCGGISSGKDAIEFARAGASLVQFYTHLGYRGPVAPHEIKNEIASYLNQHKMSWKQLIGADHK</sequence>
<name>A0ACC2T6R4_9FUNG</name>
<keyword evidence="2" id="KW-1185">Reference proteome</keyword>
<accession>A0ACC2T6R4</accession>
<gene>
    <name evidence="1" type="primary">URA9</name>
    <name evidence="1" type="ORF">DSO57_1010083</name>
</gene>
<evidence type="ECO:0000313" key="1">
    <source>
        <dbReference type="EMBL" id="KAJ9070261.1"/>
    </source>
</evidence>
<organism evidence="1 2">
    <name type="scientific">Entomophthora muscae</name>
    <dbReference type="NCBI Taxonomy" id="34485"/>
    <lineage>
        <taxon>Eukaryota</taxon>
        <taxon>Fungi</taxon>
        <taxon>Fungi incertae sedis</taxon>
        <taxon>Zoopagomycota</taxon>
        <taxon>Entomophthoromycotina</taxon>
        <taxon>Entomophthoromycetes</taxon>
        <taxon>Entomophthorales</taxon>
        <taxon>Entomophthoraceae</taxon>
        <taxon>Entomophthora</taxon>
    </lineage>
</organism>
<dbReference type="Proteomes" id="UP001165960">
    <property type="component" value="Unassembled WGS sequence"/>
</dbReference>
<evidence type="ECO:0000313" key="2">
    <source>
        <dbReference type="Proteomes" id="UP001165960"/>
    </source>
</evidence>
<comment type="caution">
    <text evidence="1">The sequence shown here is derived from an EMBL/GenBank/DDBJ whole genome shotgun (WGS) entry which is preliminary data.</text>
</comment>
<keyword evidence="1" id="KW-0560">Oxidoreductase</keyword>